<evidence type="ECO:0000256" key="1">
    <source>
        <dbReference type="SAM" id="Coils"/>
    </source>
</evidence>
<dbReference type="Gene3D" id="3.40.50.150">
    <property type="entry name" value="Vaccinia Virus protein VP39"/>
    <property type="match status" value="1"/>
</dbReference>
<proteinExistence type="predicted"/>
<evidence type="ECO:0000259" key="2">
    <source>
        <dbReference type="Pfam" id="PF00535"/>
    </source>
</evidence>
<feature type="coiled-coil region" evidence="1">
    <location>
        <begin position="928"/>
        <end position="962"/>
    </location>
</feature>
<dbReference type="Gene3D" id="3.40.50.2000">
    <property type="entry name" value="Glycogen Phosphorylase B"/>
    <property type="match status" value="1"/>
</dbReference>
<dbReference type="Proteomes" id="UP000046373">
    <property type="component" value="Unassembled WGS sequence"/>
</dbReference>
<dbReference type="PANTHER" id="PTHR43685">
    <property type="entry name" value="GLYCOSYLTRANSFERASE"/>
    <property type="match status" value="1"/>
</dbReference>
<dbReference type="PANTHER" id="PTHR43685:SF2">
    <property type="entry name" value="GLYCOSYLTRANSFERASE 2-LIKE DOMAIN-CONTAINING PROTEIN"/>
    <property type="match status" value="1"/>
</dbReference>
<dbReference type="Pfam" id="PF13489">
    <property type="entry name" value="Methyltransf_23"/>
    <property type="match status" value="1"/>
</dbReference>
<evidence type="ECO:0000313" key="4">
    <source>
        <dbReference type="Proteomes" id="UP000046373"/>
    </source>
</evidence>
<feature type="domain" description="Glycosyltransferase 2-like" evidence="2">
    <location>
        <begin position="681"/>
        <end position="842"/>
    </location>
</feature>
<dbReference type="InterPro" id="IPR050834">
    <property type="entry name" value="Glycosyltransf_2"/>
</dbReference>
<organism evidence="3 4">
    <name type="scientific">Mesorhizobium plurifarium</name>
    <dbReference type="NCBI Taxonomy" id="69974"/>
    <lineage>
        <taxon>Bacteria</taxon>
        <taxon>Pseudomonadati</taxon>
        <taxon>Pseudomonadota</taxon>
        <taxon>Alphaproteobacteria</taxon>
        <taxon>Hyphomicrobiales</taxon>
        <taxon>Phyllobacteriaceae</taxon>
        <taxon>Mesorhizobium</taxon>
    </lineage>
</organism>
<dbReference type="SUPFAM" id="SSF53756">
    <property type="entry name" value="UDP-Glycosyltransferase/glycogen phosphorylase"/>
    <property type="match status" value="1"/>
</dbReference>
<name>A0A090FQ90_MESPL</name>
<dbReference type="SUPFAM" id="SSF53448">
    <property type="entry name" value="Nucleotide-diphospho-sugar transferases"/>
    <property type="match status" value="1"/>
</dbReference>
<dbReference type="SUPFAM" id="SSF53335">
    <property type="entry name" value="S-adenosyl-L-methionine-dependent methyltransferases"/>
    <property type="match status" value="1"/>
</dbReference>
<dbReference type="InterPro" id="IPR029044">
    <property type="entry name" value="Nucleotide-diphossugar_trans"/>
</dbReference>
<dbReference type="Gene3D" id="3.90.550.10">
    <property type="entry name" value="Spore Coat Polysaccharide Biosynthesis Protein SpsA, Chain A"/>
    <property type="match status" value="1"/>
</dbReference>
<gene>
    <name evidence="3" type="ORF">MPLDJ20_80230</name>
</gene>
<dbReference type="AlphaFoldDB" id="A0A090FQ90"/>
<protein>
    <recommendedName>
        <fullName evidence="2">Glycosyltransferase 2-like domain-containing protein</fullName>
    </recommendedName>
</protein>
<dbReference type="InterPro" id="IPR001173">
    <property type="entry name" value="Glyco_trans_2-like"/>
</dbReference>
<sequence>MAEKQSKNRRLVKRLMDHQFNFPNRDIEPAPFSSADFSPSIMVTTPAANFGCHSAARRICQIFSDTSKSPVVWQADVYHHARLLADAHGISNIIDIGCGNGDKLAHHFPVESFHTVGTDFLDSLAAAKEEHPARQWIECDITQYTDLRKVFDSLSEHLPAVIIASDVIEHLSDVRPLLGEIRRLMAHDERSRLVISTPDRARLEKADIEELPENRAHIREWNLEELVTLFGSAGFCVDRCGWTRMNQFDETFSTSYLEVSFSRERYLEWLLDEGLIFHKREPQHLVITSEFQGVGASGGIGTVVEQQRKAYGSEVTLVVYMGAHPPSRTLKRRKRLTAPADLFTEDSILRLNTEDLALETVQQLLFFFPDLLTVQYQEYQGIGCRIAQAGRAGFFPPAFRTVIHCHGAVHYLENGIQSWIGAPADLSAVREKVAIECSDTVVFPSKFLRNLYDEAGILGSHEDVRMIGYPYEFSPIEDQLIGPIDKLIFIGKRISMKGFHLFLEAVLSSSSELLSAGVTTIVLVGPKSSEEDSASPLLERIRETLNVEEYTDLHRDDLLYFANSRVQDALFILPYLADNQPLTVFDVINLGALPLMVEAGGVPEMLPRQWAAHVLSKPTSDALSGRILKMVSASSKERSTLARRLKAGVKRHQGEIEQALKELCKPKDFLGLGSNQDLTTTVVVPYFNTDIKYIKDLLWALENQTRRPDKVLFIDDCSDISQSDALENLLQGSTTLPWSIIRHTRNKGLAGARNSALSAATTDLLINIDSDDVPLNEFIRDLVNCFASDRTAAAAVPFLAAFEDGENFERQQAKSYVYRPLGDGLIPALTDNILGHANAGFRVDKIRAMGGWDESDKSKYEDWALYMRLISSGERIGVVPRVSCLYRVRSSSMVRTYATWPGQRRVARNISGIRRFDAFRLLAQAYDYVDERKQRSDLSARINDLNAQIVALQREQSSLLAALAANRMRLSARLTDAVARRIRPFPMLSGIASRIGAAARRAMDRRHS</sequence>
<dbReference type="InterPro" id="IPR029063">
    <property type="entry name" value="SAM-dependent_MTases_sf"/>
</dbReference>
<reference evidence="3 4" key="1">
    <citation type="submission" date="2014-08" db="EMBL/GenBank/DDBJ databases">
        <authorList>
            <person name="Moulin Lionel"/>
        </authorList>
    </citation>
    <scope>NUCLEOTIDE SEQUENCE [LARGE SCALE GENOMIC DNA]</scope>
</reference>
<evidence type="ECO:0000313" key="3">
    <source>
        <dbReference type="EMBL" id="CDX46165.1"/>
    </source>
</evidence>
<dbReference type="EMBL" id="CCNB01000045">
    <property type="protein sequence ID" value="CDX46165.1"/>
    <property type="molecule type" value="Genomic_DNA"/>
</dbReference>
<accession>A0A090FQ90</accession>
<dbReference type="CDD" id="cd00761">
    <property type="entry name" value="Glyco_tranf_GTA_type"/>
    <property type="match status" value="1"/>
</dbReference>
<dbReference type="Pfam" id="PF00535">
    <property type="entry name" value="Glycos_transf_2"/>
    <property type="match status" value="1"/>
</dbReference>
<keyword evidence="1" id="KW-0175">Coiled coil</keyword>